<name>A0ABU8DM13_ERWAP</name>
<proteinExistence type="inferred from homology"/>
<organism evidence="2 3">
    <name type="scientific">Erwinia aphidicola</name>
    <dbReference type="NCBI Taxonomy" id="68334"/>
    <lineage>
        <taxon>Bacteria</taxon>
        <taxon>Pseudomonadati</taxon>
        <taxon>Pseudomonadota</taxon>
        <taxon>Gammaproteobacteria</taxon>
        <taxon>Enterobacterales</taxon>
        <taxon>Erwiniaceae</taxon>
        <taxon>Erwinia</taxon>
    </lineage>
</organism>
<dbReference type="InterPro" id="IPR036291">
    <property type="entry name" value="NAD(P)-bd_dom_sf"/>
</dbReference>
<evidence type="ECO:0000313" key="2">
    <source>
        <dbReference type="EMBL" id="MEI2683948.1"/>
    </source>
</evidence>
<dbReference type="Gene3D" id="3.40.50.720">
    <property type="entry name" value="NAD(P)-binding Rossmann-like Domain"/>
    <property type="match status" value="1"/>
</dbReference>
<dbReference type="EC" id="1.-.-.-" evidence="2"/>
<comment type="similarity">
    <text evidence="1">Belongs to the short-chain dehydrogenases/reductases (SDR) family.</text>
</comment>
<dbReference type="PRINTS" id="PR00081">
    <property type="entry name" value="GDHRDH"/>
</dbReference>
<dbReference type="EMBL" id="JBANEI010000018">
    <property type="protein sequence ID" value="MEI2683948.1"/>
    <property type="molecule type" value="Genomic_DNA"/>
</dbReference>
<comment type="caution">
    <text evidence="2">The sequence shown here is derived from an EMBL/GenBank/DDBJ whole genome shotgun (WGS) entry which is preliminary data.</text>
</comment>
<sequence length="250" mass="27473">MSKKDNASTSRVLVVGGTSEIGRKVISSLAGDGYSIDFTYFTNVGCKDEILEEVKSTNSFKVNLTDLDAVSDFLHEIAEDNYDSVIYCPGENPCKLCHDLAQDDIVRITNLNFVSPTLIFNHLSKKMIESKEKDNLLVYFSSISSGKASIGDSVYGATKIATERYLASLSLELARFNVRTLCISPGFVDTKMMHSCREISGASYNDILRSIPARKMLQTTDVAKVATFFINNKNVTTGNTIVIGNGEKVF</sequence>
<reference evidence="2 3" key="1">
    <citation type="submission" date="2024-02" db="EMBL/GenBank/DDBJ databases">
        <title>First report Erwinia aphidicola in onion in Chile.</title>
        <authorList>
            <person name="Valenzuela M."/>
            <person name="Pena M."/>
            <person name="Dutta B."/>
        </authorList>
    </citation>
    <scope>NUCLEOTIDE SEQUENCE [LARGE SCALE GENOMIC DNA]</scope>
    <source>
        <strain evidence="2 3">QCJ3A</strain>
    </source>
</reference>
<evidence type="ECO:0000313" key="3">
    <source>
        <dbReference type="Proteomes" id="UP001306592"/>
    </source>
</evidence>
<dbReference type="InterPro" id="IPR002347">
    <property type="entry name" value="SDR_fam"/>
</dbReference>
<dbReference type="InterPro" id="IPR020904">
    <property type="entry name" value="Sc_DH/Rdtase_CS"/>
</dbReference>
<accession>A0ABU8DM13</accession>
<dbReference type="SUPFAM" id="SSF51735">
    <property type="entry name" value="NAD(P)-binding Rossmann-fold domains"/>
    <property type="match status" value="1"/>
</dbReference>
<protein>
    <submittedName>
        <fullName evidence="2">SDR family oxidoreductase</fullName>
        <ecNumber evidence="2">1.-.-.-</ecNumber>
    </submittedName>
</protein>
<dbReference type="PROSITE" id="PS00061">
    <property type="entry name" value="ADH_SHORT"/>
    <property type="match status" value="1"/>
</dbReference>
<dbReference type="GO" id="GO:0016491">
    <property type="term" value="F:oxidoreductase activity"/>
    <property type="evidence" value="ECO:0007669"/>
    <property type="project" value="UniProtKB-KW"/>
</dbReference>
<dbReference type="PANTHER" id="PTHR42879">
    <property type="entry name" value="3-OXOACYL-(ACYL-CARRIER-PROTEIN) REDUCTASE"/>
    <property type="match status" value="1"/>
</dbReference>
<dbReference type="RefSeq" id="WP_048918855.1">
    <property type="nucleotide sequence ID" value="NZ_JBANEI010000018.1"/>
</dbReference>
<keyword evidence="3" id="KW-1185">Reference proteome</keyword>
<dbReference type="Proteomes" id="UP001306592">
    <property type="component" value="Unassembled WGS sequence"/>
</dbReference>
<gene>
    <name evidence="2" type="ORF">V8N49_20110</name>
</gene>
<dbReference type="CDD" id="cd05233">
    <property type="entry name" value="SDR_c"/>
    <property type="match status" value="1"/>
</dbReference>
<evidence type="ECO:0000256" key="1">
    <source>
        <dbReference type="ARBA" id="ARBA00006484"/>
    </source>
</evidence>
<dbReference type="InterPro" id="IPR050259">
    <property type="entry name" value="SDR"/>
</dbReference>
<keyword evidence="2" id="KW-0560">Oxidoreductase</keyword>
<dbReference type="PANTHER" id="PTHR42879:SF2">
    <property type="entry name" value="3-OXOACYL-[ACYL-CARRIER-PROTEIN] REDUCTASE FABG"/>
    <property type="match status" value="1"/>
</dbReference>
<dbReference type="Pfam" id="PF13561">
    <property type="entry name" value="adh_short_C2"/>
    <property type="match status" value="1"/>
</dbReference>